<name>A0ABY5VX59_9ACTN</name>
<sequence length="100" mass="10110">MASALLPKQIAGPLLVVAALLVAVTSRIAAKASGTRLPIPAGAVGVGYLVVLAVALIGSLIVAWTVVRPDGPSWLAWILGAFVFVVALSGTWVVKARPSA</sequence>
<keyword evidence="3" id="KW-1185">Reference proteome</keyword>
<evidence type="ECO:0000313" key="3">
    <source>
        <dbReference type="Proteomes" id="UP001059617"/>
    </source>
</evidence>
<protein>
    <recommendedName>
        <fullName evidence="4">Integral membrane protein</fullName>
    </recommendedName>
</protein>
<keyword evidence="1" id="KW-0812">Transmembrane</keyword>
<reference evidence="2" key="2">
    <citation type="submission" date="2022-09" db="EMBL/GenBank/DDBJ databases">
        <title>Biosynthetic gene clusters of Dactylosporangioum fulvum.</title>
        <authorList>
            <person name="Caradec T."/>
        </authorList>
    </citation>
    <scope>NUCLEOTIDE SEQUENCE</scope>
    <source>
        <strain evidence="2">NRRL B-16292</strain>
    </source>
</reference>
<keyword evidence="1" id="KW-1133">Transmembrane helix</keyword>
<evidence type="ECO:0008006" key="4">
    <source>
        <dbReference type="Google" id="ProtNLM"/>
    </source>
</evidence>
<proteinExistence type="predicted"/>
<dbReference type="RefSeq" id="WP_259859544.1">
    <property type="nucleotide sequence ID" value="NZ_BAAAST010000052.1"/>
</dbReference>
<gene>
    <name evidence="2" type="ORF">Dfulv_42875</name>
</gene>
<organism evidence="2 3">
    <name type="scientific">Dactylosporangium fulvum</name>
    <dbReference type="NCBI Taxonomy" id="53359"/>
    <lineage>
        <taxon>Bacteria</taxon>
        <taxon>Bacillati</taxon>
        <taxon>Actinomycetota</taxon>
        <taxon>Actinomycetes</taxon>
        <taxon>Micromonosporales</taxon>
        <taxon>Micromonosporaceae</taxon>
        <taxon>Dactylosporangium</taxon>
    </lineage>
</organism>
<feature type="transmembrane region" description="Helical" evidence="1">
    <location>
        <begin position="46"/>
        <end position="67"/>
    </location>
</feature>
<dbReference type="EMBL" id="CP073720">
    <property type="protein sequence ID" value="UWP81774.1"/>
    <property type="molecule type" value="Genomic_DNA"/>
</dbReference>
<feature type="transmembrane region" description="Helical" evidence="1">
    <location>
        <begin position="74"/>
        <end position="94"/>
    </location>
</feature>
<accession>A0ABY5VX59</accession>
<evidence type="ECO:0000313" key="2">
    <source>
        <dbReference type="EMBL" id="UWP81774.1"/>
    </source>
</evidence>
<evidence type="ECO:0000256" key="1">
    <source>
        <dbReference type="SAM" id="Phobius"/>
    </source>
</evidence>
<dbReference type="Proteomes" id="UP001059617">
    <property type="component" value="Chromosome"/>
</dbReference>
<reference evidence="2" key="1">
    <citation type="submission" date="2021-04" db="EMBL/GenBank/DDBJ databases">
        <authorList>
            <person name="Hartkoorn R.C."/>
            <person name="Beaudoing E."/>
            <person name="Hot D."/>
        </authorList>
    </citation>
    <scope>NUCLEOTIDE SEQUENCE</scope>
    <source>
        <strain evidence="2">NRRL B-16292</strain>
    </source>
</reference>
<keyword evidence="1" id="KW-0472">Membrane</keyword>